<organism evidence="4 5">
    <name type="scientific">Cyanobacterium aponinum (strain PCC 10605)</name>
    <dbReference type="NCBI Taxonomy" id="755178"/>
    <lineage>
        <taxon>Bacteria</taxon>
        <taxon>Bacillati</taxon>
        <taxon>Cyanobacteriota</taxon>
        <taxon>Cyanophyceae</taxon>
        <taxon>Oscillatoriophycideae</taxon>
        <taxon>Chroococcales</taxon>
        <taxon>Geminocystaceae</taxon>
        <taxon>Cyanobacterium</taxon>
    </lineage>
</organism>
<dbReference type="STRING" id="755178.Cyan10605_2430"/>
<proteinExistence type="predicted"/>
<evidence type="ECO:0000256" key="3">
    <source>
        <dbReference type="ARBA" id="ARBA00022738"/>
    </source>
</evidence>
<dbReference type="OrthoDB" id="9800801at2"/>
<dbReference type="Proteomes" id="UP000010480">
    <property type="component" value="Chromosome"/>
</dbReference>
<dbReference type="Pfam" id="PF13646">
    <property type="entry name" value="HEAT_2"/>
    <property type="match status" value="1"/>
</dbReference>
<dbReference type="InterPro" id="IPR011989">
    <property type="entry name" value="ARM-like"/>
</dbReference>
<keyword evidence="3" id="KW-0605">Phycobilisome</keyword>
<dbReference type="AlphaFoldDB" id="K9Z5P2"/>
<dbReference type="GO" id="GO:0032259">
    <property type="term" value="P:methylation"/>
    <property type="evidence" value="ECO:0007669"/>
    <property type="project" value="UniProtKB-KW"/>
</dbReference>
<evidence type="ECO:0000256" key="1">
    <source>
        <dbReference type="ARBA" id="ARBA00022549"/>
    </source>
</evidence>
<name>K9Z5P2_CYAAP</name>
<accession>K9Z5P2</accession>
<sequence length="207" mass="24026">MIISKELISSLKIENSNEIGNLISKQNDVSTINFILENLGKLPSDFDGKFLFNLLNHPNKQVRVNVIKTIGKLAYKYNLDYFKKLFQEEKETIVKREIISTIGRQRDLKNVDFLLSVLEDEDPKIVCQAIRSLIIFDDIKKVSQELKKLINHPNEMVRTAIYKKYFSNEENNKSKLPHTKTYEFLKNVVVNGIDGFVQHKSSLPIRI</sequence>
<dbReference type="EMBL" id="CP003947">
    <property type="protein sequence ID" value="AFZ54511.1"/>
    <property type="molecule type" value="Genomic_DNA"/>
</dbReference>
<keyword evidence="2" id="KW-0677">Repeat</keyword>
<dbReference type="Gene3D" id="1.25.10.10">
    <property type="entry name" value="Leucine-rich Repeat Variant"/>
    <property type="match status" value="1"/>
</dbReference>
<keyword evidence="1" id="KW-0042">Antenna complex</keyword>
<dbReference type="Pfam" id="PF02985">
    <property type="entry name" value="HEAT"/>
    <property type="match status" value="1"/>
</dbReference>
<evidence type="ECO:0000313" key="4">
    <source>
        <dbReference type="EMBL" id="AFZ54511.1"/>
    </source>
</evidence>
<dbReference type="GO" id="GO:0008168">
    <property type="term" value="F:methyltransferase activity"/>
    <property type="evidence" value="ECO:0007669"/>
    <property type="project" value="UniProtKB-KW"/>
</dbReference>
<dbReference type="RefSeq" id="WP_015220234.1">
    <property type="nucleotide sequence ID" value="NC_019776.1"/>
</dbReference>
<dbReference type="SUPFAM" id="SSF48371">
    <property type="entry name" value="ARM repeat"/>
    <property type="match status" value="1"/>
</dbReference>
<dbReference type="KEGG" id="can:Cyan10605_2430"/>
<protein>
    <submittedName>
        <fullName evidence="4">Putative type II DNA modification methylase</fullName>
    </submittedName>
</protein>
<dbReference type="eggNOG" id="COG1413">
    <property type="taxonomic scope" value="Bacteria"/>
</dbReference>
<dbReference type="HOGENOM" id="CLU_1324584_0_0_3"/>
<evidence type="ECO:0000313" key="5">
    <source>
        <dbReference type="Proteomes" id="UP000010480"/>
    </source>
</evidence>
<keyword evidence="4" id="KW-0489">Methyltransferase</keyword>
<dbReference type="REBASE" id="58399">
    <property type="entry name" value="M.Cap10605ORF2430P"/>
</dbReference>
<gene>
    <name evidence="4" type="ordered locus">Cyan10605_2430</name>
</gene>
<dbReference type="InterPro" id="IPR016024">
    <property type="entry name" value="ARM-type_fold"/>
</dbReference>
<evidence type="ECO:0000256" key="2">
    <source>
        <dbReference type="ARBA" id="ARBA00022737"/>
    </source>
</evidence>
<dbReference type="GO" id="GO:0030089">
    <property type="term" value="C:phycobilisome"/>
    <property type="evidence" value="ECO:0007669"/>
    <property type="project" value="UniProtKB-KW"/>
</dbReference>
<reference evidence="5" key="1">
    <citation type="journal article" date="2013" name="Proc. Natl. Acad. Sci. U.S.A.">
        <title>Improving the coverage of the cyanobacterial phylum using diversity-driven genome sequencing.</title>
        <authorList>
            <person name="Shih P.M."/>
            <person name="Wu D."/>
            <person name="Latifi A."/>
            <person name="Axen S.D."/>
            <person name="Fewer D.P."/>
            <person name="Talla E."/>
            <person name="Calteau A."/>
            <person name="Cai F."/>
            <person name="Tandeau de Marsac N."/>
            <person name="Rippka R."/>
            <person name="Herdman M."/>
            <person name="Sivonen K."/>
            <person name="Coursin T."/>
            <person name="Laurent T."/>
            <person name="Goodwin L."/>
            <person name="Nolan M."/>
            <person name="Davenport K.W."/>
            <person name="Han C.S."/>
            <person name="Rubin E.M."/>
            <person name="Eisen J.A."/>
            <person name="Woyke T."/>
            <person name="Gugger M."/>
            <person name="Kerfeld C.A."/>
        </authorList>
    </citation>
    <scope>NUCLEOTIDE SEQUENCE [LARGE SCALE GENOMIC DNA]</scope>
    <source>
        <strain evidence="5">PCC 10605</strain>
    </source>
</reference>
<dbReference type="InterPro" id="IPR000357">
    <property type="entry name" value="HEAT"/>
</dbReference>
<keyword evidence="4" id="KW-0808">Transferase</keyword>
<keyword evidence="5" id="KW-1185">Reference proteome</keyword>